<feature type="region of interest" description="Disordered" evidence="1">
    <location>
        <begin position="1"/>
        <end position="61"/>
    </location>
</feature>
<dbReference type="AlphaFoldDB" id="A0A9X4SCJ6"/>
<comment type="caution">
    <text evidence="2">The sequence shown here is derived from an EMBL/GenBank/DDBJ whole genome shotgun (WGS) entry which is preliminary data.</text>
</comment>
<feature type="compositionally biased region" description="Polar residues" evidence="1">
    <location>
        <begin position="1"/>
        <end position="14"/>
    </location>
</feature>
<dbReference type="EMBL" id="JAMWFV010000237">
    <property type="protein sequence ID" value="MDG6146441.1"/>
    <property type="molecule type" value="Genomic_DNA"/>
</dbReference>
<keyword evidence="3" id="KW-1185">Reference proteome</keyword>
<evidence type="ECO:0000256" key="1">
    <source>
        <dbReference type="SAM" id="MobiDB-lite"/>
    </source>
</evidence>
<proteinExistence type="predicted"/>
<dbReference type="RefSeq" id="WP_279369232.1">
    <property type="nucleotide sequence ID" value="NZ_JAMWFV010000237.1"/>
</dbReference>
<reference evidence="2" key="1">
    <citation type="submission" date="2022-06" db="EMBL/GenBank/DDBJ databases">
        <title>Lactococcus from bovine mastitis in China.</title>
        <authorList>
            <person name="Lin Y."/>
            <person name="Han B."/>
        </authorList>
    </citation>
    <scope>NUCLEOTIDE SEQUENCE</scope>
    <source>
        <strain evidence="2">Ningxia-I-26</strain>
    </source>
</reference>
<feature type="non-terminal residue" evidence="2">
    <location>
        <position position="1"/>
    </location>
</feature>
<sequence>CRTAPGENSPSRPRSTVEKADPANNAFGWISPPDNPDYQYNRKVNTSPYAPAGSCETETLL</sequence>
<evidence type="ECO:0000313" key="3">
    <source>
        <dbReference type="Proteomes" id="UP001153199"/>
    </source>
</evidence>
<dbReference type="Proteomes" id="UP001153199">
    <property type="component" value="Unassembled WGS sequence"/>
</dbReference>
<accession>A0A9X4SCJ6</accession>
<gene>
    <name evidence="2" type="ORF">NF717_12430</name>
</gene>
<organism evidence="2 3">
    <name type="scientific">Lactococcus formosensis</name>
    <dbReference type="NCBI Taxonomy" id="1281486"/>
    <lineage>
        <taxon>Bacteria</taxon>
        <taxon>Bacillati</taxon>
        <taxon>Bacillota</taxon>
        <taxon>Bacilli</taxon>
        <taxon>Lactobacillales</taxon>
        <taxon>Streptococcaceae</taxon>
        <taxon>Lactococcus</taxon>
    </lineage>
</organism>
<evidence type="ECO:0000313" key="2">
    <source>
        <dbReference type="EMBL" id="MDG6146441.1"/>
    </source>
</evidence>
<protein>
    <submittedName>
        <fullName evidence="2">Uncharacterized protein</fullName>
    </submittedName>
</protein>
<name>A0A9X4SCJ6_9LACT</name>